<comment type="subcellular location">
    <subcellularLocation>
        <location evidence="3">Cytoplasm</location>
    </subcellularLocation>
    <subcellularLocation>
        <location evidence="2">Nucleus</location>
    </subcellularLocation>
</comment>
<reference evidence="10" key="1">
    <citation type="submission" date="2017-12" db="EMBL/GenBank/DDBJ databases">
        <title>Gene loss provides genomic basis for host adaptation in cereal stripe rust fungi.</title>
        <authorList>
            <person name="Xia C."/>
        </authorList>
    </citation>
    <scope>NUCLEOTIDE SEQUENCE [LARGE SCALE GENOMIC DNA]</scope>
    <source>
        <strain evidence="10">93-210</strain>
    </source>
</reference>
<dbReference type="PANTHER" id="PTHR41391">
    <property type="entry name" value="RESTRICTION OF TELOMERE CAPPING PROTEIN 4"/>
    <property type="match status" value="1"/>
</dbReference>
<evidence type="ECO:0000256" key="6">
    <source>
        <dbReference type="ARBA" id="ARBA00022490"/>
    </source>
</evidence>
<comment type="similarity">
    <text evidence="4">Belongs to the RTC4 family.</text>
</comment>
<evidence type="ECO:0000256" key="5">
    <source>
        <dbReference type="ARBA" id="ARBA00015162"/>
    </source>
</evidence>
<feature type="domain" description="Restriction of telomere capping protein 4 C-terminal" evidence="9">
    <location>
        <begin position="204"/>
        <end position="324"/>
    </location>
</feature>
<proteinExistence type="inferred from homology"/>
<evidence type="ECO:0000313" key="11">
    <source>
        <dbReference type="Proteomes" id="UP000239156"/>
    </source>
</evidence>
<dbReference type="GO" id="GO:0005634">
    <property type="term" value="C:nucleus"/>
    <property type="evidence" value="ECO:0007669"/>
    <property type="project" value="UniProtKB-SubCell"/>
</dbReference>
<evidence type="ECO:0000256" key="3">
    <source>
        <dbReference type="ARBA" id="ARBA00004496"/>
    </source>
</evidence>
<dbReference type="Pfam" id="PF14474">
    <property type="entry name" value="RTC4"/>
    <property type="match status" value="1"/>
</dbReference>
<dbReference type="AlphaFoldDB" id="A0A2S4UYI0"/>
<gene>
    <name evidence="10" type="ORF">PSTT_11879</name>
</gene>
<dbReference type="VEuPathDB" id="FungiDB:PSHT_08410"/>
<feature type="region of interest" description="Disordered" evidence="8">
    <location>
        <begin position="1"/>
        <end position="80"/>
    </location>
</feature>
<accession>A0A2S4UYI0</accession>
<evidence type="ECO:0000256" key="1">
    <source>
        <dbReference type="ARBA" id="ARBA00002738"/>
    </source>
</evidence>
<dbReference type="EMBL" id="PKSL01000144">
    <property type="protein sequence ID" value="POW02328.1"/>
    <property type="molecule type" value="Genomic_DNA"/>
</dbReference>
<dbReference type="SMART" id="SM01312">
    <property type="entry name" value="RTC4"/>
    <property type="match status" value="1"/>
</dbReference>
<keyword evidence="11" id="KW-1185">Reference proteome</keyword>
<dbReference type="PANTHER" id="PTHR41391:SF1">
    <property type="entry name" value="RESTRICTION OF TELOMERE CAPPING PROTEIN 4"/>
    <property type="match status" value="1"/>
</dbReference>
<evidence type="ECO:0000313" key="10">
    <source>
        <dbReference type="EMBL" id="POW02328.1"/>
    </source>
</evidence>
<dbReference type="InterPro" id="IPR039024">
    <property type="entry name" value="RTC4"/>
</dbReference>
<organism evidence="10 11">
    <name type="scientific">Puccinia striiformis</name>
    <dbReference type="NCBI Taxonomy" id="27350"/>
    <lineage>
        <taxon>Eukaryota</taxon>
        <taxon>Fungi</taxon>
        <taxon>Dikarya</taxon>
        <taxon>Basidiomycota</taxon>
        <taxon>Pucciniomycotina</taxon>
        <taxon>Pucciniomycetes</taxon>
        <taxon>Pucciniales</taxon>
        <taxon>Pucciniaceae</taxon>
        <taxon>Puccinia</taxon>
    </lineage>
</organism>
<dbReference type="VEuPathDB" id="FungiDB:PSTT_11879"/>
<dbReference type="InterPro" id="IPR028094">
    <property type="entry name" value="RTC4_C"/>
</dbReference>
<comment type="caution">
    <text evidence="10">The sequence shown here is derived from an EMBL/GenBank/DDBJ whole genome shotgun (WGS) entry which is preliminary data.</text>
</comment>
<comment type="function">
    <text evidence="1">May be involved in a process influencing telomere capping.</text>
</comment>
<evidence type="ECO:0000256" key="8">
    <source>
        <dbReference type="SAM" id="MobiDB-lite"/>
    </source>
</evidence>
<sequence>MTADPTLLDHLGFKFSTRKHHKARRSFKKSSKRPASQSHGGATNQTNGQTSGHQVFSPAPPQEEEVISHPPTDEQPSSNLFARPNVNLLAEMQESLRAVGISLQPRQAVTEQFQMTYDFSDFAATEMCCFCDEILPTTPLARFLKSNKALRALPEFPQRAEHCSLHQAELATIPEGISRGWPTYIDFGKLPSRVRGFQMYLERIILRQVPSTFLNDAVEQYHTLGAYRARGFANEFATFEVEQPGYYGPEGYKHIIQALNVMFEHSADVQIAPPLNNEFCIRKVLVPEVARSLIAQDMNLAVTDERVMDVLNESRKFGSIVFPNCEQDD</sequence>
<evidence type="ECO:0000256" key="7">
    <source>
        <dbReference type="ARBA" id="ARBA00023242"/>
    </source>
</evidence>
<keyword evidence="7" id="KW-0539">Nucleus</keyword>
<keyword evidence="6" id="KW-0963">Cytoplasm</keyword>
<dbReference type="Proteomes" id="UP000239156">
    <property type="component" value="Unassembled WGS sequence"/>
</dbReference>
<evidence type="ECO:0000256" key="4">
    <source>
        <dbReference type="ARBA" id="ARBA00009461"/>
    </source>
</evidence>
<dbReference type="GO" id="GO:0005737">
    <property type="term" value="C:cytoplasm"/>
    <property type="evidence" value="ECO:0007669"/>
    <property type="project" value="UniProtKB-SubCell"/>
</dbReference>
<name>A0A2S4UYI0_9BASI</name>
<evidence type="ECO:0000259" key="9">
    <source>
        <dbReference type="SMART" id="SM01312"/>
    </source>
</evidence>
<evidence type="ECO:0000256" key="2">
    <source>
        <dbReference type="ARBA" id="ARBA00004123"/>
    </source>
</evidence>
<feature type="compositionally biased region" description="Polar residues" evidence="8">
    <location>
        <begin position="37"/>
        <end position="54"/>
    </location>
</feature>
<protein>
    <recommendedName>
        <fullName evidence="5">Restriction of telomere capping protein 4</fullName>
    </recommendedName>
</protein>
<feature type="compositionally biased region" description="Basic residues" evidence="8">
    <location>
        <begin position="16"/>
        <end position="32"/>
    </location>
</feature>